<name>A0A0H5P9Z2_NOCFR</name>
<sequence>MTNPKPTPVEQHLREQLSTALDRLRAIEHDLRWENQGMAAALVAAVADQIERDAA</sequence>
<dbReference type="AlphaFoldDB" id="A0A0H5P9Z2"/>
<evidence type="ECO:0000313" key="1">
    <source>
        <dbReference type="EMBL" id="CRY84258.1"/>
    </source>
</evidence>
<geneLocation type="plasmid" evidence="1">
    <name>2</name>
</geneLocation>
<proteinExistence type="predicted"/>
<evidence type="ECO:0000313" key="2">
    <source>
        <dbReference type="Proteomes" id="UP000057820"/>
    </source>
</evidence>
<dbReference type="KEGG" id="nfr:ERS450000_05940"/>
<organism evidence="1 2">
    <name type="scientific">Nocardia farcinica</name>
    <dbReference type="NCBI Taxonomy" id="37329"/>
    <lineage>
        <taxon>Bacteria</taxon>
        <taxon>Bacillati</taxon>
        <taxon>Actinomycetota</taxon>
        <taxon>Actinomycetes</taxon>
        <taxon>Mycobacteriales</taxon>
        <taxon>Nocardiaceae</taxon>
        <taxon>Nocardia</taxon>
    </lineage>
</organism>
<dbReference type="EMBL" id="LN868939">
    <property type="protein sequence ID" value="CRY84258.1"/>
    <property type="molecule type" value="Genomic_DNA"/>
</dbReference>
<dbReference type="Proteomes" id="UP000057820">
    <property type="component" value="Plasmid 2"/>
</dbReference>
<dbReference type="RefSeq" id="WP_159033826.1">
    <property type="nucleotide sequence ID" value="NZ_CP031418.1"/>
</dbReference>
<protein>
    <submittedName>
        <fullName evidence="1">Uncharacterized protein</fullName>
    </submittedName>
</protein>
<keyword evidence="1" id="KW-0614">Plasmid</keyword>
<reference evidence="2" key="1">
    <citation type="submission" date="2015-03" db="EMBL/GenBank/DDBJ databases">
        <authorList>
            <consortium name="Pathogen Informatics"/>
        </authorList>
    </citation>
    <scope>NUCLEOTIDE SEQUENCE [LARGE SCALE GENOMIC DNA]</scope>
    <source>
        <strain evidence="2">NCTC11134</strain>
        <plasmid evidence="2">2</plasmid>
    </source>
</reference>
<gene>
    <name evidence="1" type="ORF">ERS450000_05940</name>
</gene>
<accession>A0A0H5P9Z2</accession>